<keyword evidence="3" id="KW-1185">Reference proteome</keyword>
<sequence length="138" mass="16013">MPHTASKVEIIQPYEMFANRRNEPRFECNDRGCLLFLNSQQTIHCTILDQSASGAQVLFEEIGEIPAEVWLIDLDAHILRRGRSVWTMAHKMGLKFDFIEKLTPGKIPSPKVPRAVYEMWQRLNQPEPPKDDDTFFLD</sequence>
<dbReference type="SUPFAM" id="SSF141371">
    <property type="entry name" value="PilZ domain-like"/>
    <property type="match status" value="1"/>
</dbReference>
<protein>
    <recommendedName>
        <fullName evidence="1">PilZ domain-containing protein</fullName>
    </recommendedName>
</protein>
<reference evidence="2" key="1">
    <citation type="journal article" date="2014" name="Int. J. Syst. Evol. Microbiol.">
        <title>Complete genome sequence of Corynebacterium casei LMG S-19264T (=DSM 44701T), isolated from a smear-ripened cheese.</title>
        <authorList>
            <consortium name="US DOE Joint Genome Institute (JGI-PGF)"/>
            <person name="Walter F."/>
            <person name="Albersmeier A."/>
            <person name="Kalinowski J."/>
            <person name="Ruckert C."/>
        </authorList>
    </citation>
    <scope>NUCLEOTIDE SEQUENCE</scope>
    <source>
        <strain evidence="2">KCTC 32296</strain>
    </source>
</reference>
<feature type="domain" description="PilZ" evidence="1">
    <location>
        <begin position="19"/>
        <end position="100"/>
    </location>
</feature>
<dbReference type="EMBL" id="BMZB01000001">
    <property type="protein sequence ID" value="GGZ22367.1"/>
    <property type="molecule type" value="Genomic_DNA"/>
</dbReference>
<evidence type="ECO:0000259" key="1">
    <source>
        <dbReference type="Pfam" id="PF07238"/>
    </source>
</evidence>
<accession>A0A918UMF4</accession>
<evidence type="ECO:0000313" key="2">
    <source>
        <dbReference type="EMBL" id="GGZ22367.1"/>
    </source>
</evidence>
<dbReference type="Pfam" id="PF07238">
    <property type="entry name" value="PilZ"/>
    <property type="match status" value="1"/>
</dbReference>
<comment type="caution">
    <text evidence="2">The sequence shown here is derived from an EMBL/GenBank/DDBJ whole genome shotgun (WGS) entry which is preliminary data.</text>
</comment>
<name>A0A918UMF4_9CAUL</name>
<organism evidence="2 3">
    <name type="scientific">Asticcacaulis endophyticus</name>
    <dbReference type="NCBI Taxonomy" id="1395890"/>
    <lineage>
        <taxon>Bacteria</taxon>
        <taxon>Pseudomonadati</taxon>
        <taxon>Pseudomonadota</taxon>
        <taxon>Alphaproteobacteria</taxon>
        <taxon>Caulobacterales</taxon>
        <taxon>Caulobacteraceae</taxon>
        <taxon>Asticcacaulis</taxon>
    </lineage>
</organism>
<proteinExistence type="predicted"/>
<dbReference type="AlphaFoldDB" id="A0A918UMF4"/>
<gene>
    <name evidence="2" type="ORF">GCM10011273_04010</name>
</gene>
<dbReference type="GO" id="GO:0035438">
    <property type="term" value="F:cyclic-di-GMP binding"/>
    <property type="evidence" value="ECO:0007669"/>
    <property type="project" value="InterPro"/>
</dbReference>
<dbReference type="InterPro" id="IPR009875">
    <property type="entry name" value="PilZ_domain"/>
</dbReference>
<evidence type="ECO:0000313" key="3">
    <source>
        <dbReference type="Proteomes" id="UP000662572"/>
    </source>
</evidence>
<dbReference type="Proteomes" id="UP000662572">
    <property type="component" value="Unassembled WGS sequence"/>
</dbReference>
<reference evidence="2" key="2">
    <citation type="submission" date="2020-09" db="EMBL/GenBank/DDBJ databases">
        <authorList>
            <person name="Sun Q."/>
            <person name="Kim S."/>
        </authorList>
    </citation>
    <scope>NUCLEOTIDE SEQUENCE</scope>
    <source>
        <strain evidence="2">KCTC 32296</strain>
    </source>
</reference>